<protein>
    <submittedName>
        <fullName evidence="1">Uncharacterized protein</fullName>
    </submittedName>
</protein>
<dbReference type="Proteomes" id="UP000633219">
    <property type="component" value="Unassembled WGS sequence"/>
</dbReference>
<sequence>MIARIAKALAAGVAAIWRGITSIADDVLNFALAPLRALGGGHGNMPEPSFTPDVEPRDLLTELRAQSEQSSAPRAPDRDALRTVTQYANASQAQRPTVDLSGLSKGVQATLLTMDEHELKALSTAGPAAVRRFIDGKQHGIHGVPVVRTVNEPDSRALDVPQQVLLERVRRAPAKAATSEPHRALRM</sequence>
<evidence type="ECO:0000313" key="2">
    <source>
        <dbReference type="Proteomes" id="UP000633219"/>
    </source>
</evidence>
<dbReference type="AlphaFoldDB" id="A0A936YRG6"/>
<dbReference type="RefSeq" id="WP_201663920.1">
    <property type="nucleotide sequence ID" value="NZ_JAEQNC010000023.1"/>
</dbReference>
<name>A0A936YRG6_9HYPH</name>
<proteinExistence type="predicted"/>
<comment type="caution">
    <text evidence="1">The sequence shown here is derived from an EMBL/GenBank/DDBJ whole genome shotgun (WGS) entry which is preliminary data.</text>
</comment>
<keyword evidence="2" id="KW-1185">Reference proteome</keyword>
<dbReference type="EMBL" id="JAEQNC010000023">
    <property type="protein sequence ID" value="MBL0375373.1"/>
    <property type="molecule type" value="Genomic_DNA"/>
</dbReference>
<gene>
    <name evidence="1" type="ORF">JJB09_25510</name>
</gene>
<reference evidence="1" key="1">
    <citation type="submission" date="2021-01" db="EMBL/GenBank/DDBJ databases">
        <title>Rhizobium sp. strain KVB221 16S ribosomal RNA gene Genome sequencing and assembly.</title>
        <authorList>
            <person name="Kang M."/>
        </authorList>
    </citation>
    <scope>NUCLEOTIDE SEQUENCE</scope>
    <source>
        <strain evidence="1">KVB221</strain>
    </source>
</reference>
<organism evidence="1 2">
    <name type="scientific">Rhizobium setariae</name>
    <dbReference type="NCBI Taxonomy" id="2801340"/>
    <lineage>
        <taxon>Bacteria</taxon>
        <taxon>Pseudomonadati</taxon>
        <taxon>Pseudomonadota</taxon>
        <taxon>Alphaproteobacteria</taxon>
        <taxon>Hyphomicrobiales</taxon>
        <taxon>Rhizobiaceae</taxon>
        <taxon>Rhizobium/Agrobacterium group</taxon>
        <taxon>Rhizobium</taxon>
    </lineage>
</organism>
<accession>A0A936YRG6</accession>
<evidence type="ECO:0000313" key="1">
    <source>
        <dbReference type="EMBL" id="MBL0375373.1"/>
    </source>
</evidence>